<evidence type="ECO:0000256" key="4">
    <source>
        <dbReference type="ARBA" id="ARBA00013673"/>
    </source>
</evidence>
<evidence type="ECO:0000256" key="1">
    <source>
        <dbReference type="ARBA" id="ARBA00004496"/>
    </source>
</evidence>
<dbReference type="InterPro" id="IPR029026">
    <property type="entry name" value="tRNA_m1G_MTases_N"/>
</dbReference>
<evidence type="ECO:0000256" key="9">
    <source>
        <dbReference type="ARBA" id="ARBA00022691"/>
    </source>
</evidence>
<dbReference type="SUPFAM" id="SSF75217">
    <property type="entry name" value="alpha/beta knot"/>
    <property type="match status" value="1"/>
</dbReference>
<dbReference type="InterPro" id="IPR006700">
    <property type="entry name" value="RsmE"/>
</dbReference>
<evidence type="ECO:0000256" key="2">
    <source>
        <dbReference type="ARBA" id="ARBA00005528"/>
    </source>
</evidence>
<dbReference type="SUPFAM" id="SSF88697">
    <property type="entry name" value="PUA domain-like"/>
    <property type="match status" value="1"/>
</dbReference>
<dbReference type="Gene3D" id="3.40.1280.10">
    <property type="match status" value="1"/>
</dbReference>
<protein>
    <recommendedName>
        <fullName evidence="4 12">Ribosomal RNA small subunit methyltransferase E</fullName>
        <ecNumber evidence="3 12">2.1.1.193</ecNumber>
    </recommendedName>
</protein>
<dbReference type="EMBL" id="BAABBN010000007">
    <property type="protein sequence ID" value="GAA3927057.1"/>
    <property type="molecule type" value="Genomic_DNA"/>
</dbReference>
<evidence type="ECO:0000313" key="15">
    <source>
        <dbReference type="EMBL" id="GAA3927057.1"/>
    </source>
</evidence>
<name>A0ABP7MR77_9GAMM</name>
<dbReference type="Proteomes" id="UP001501565">
    <property type="component" value="Unassembled WGS sequence"/>
</dbReference>
<evidence type="ECO:0000256" key="12">
    <source>
        <dbReference type="PIRNR" id="PIRNR015601"/>
    </source>
</evidence>
<evidence type="ECO:0000256" key="10">
    <source>
        <dbReference type="ARBA" id="ARBA00025699"/>
    </source>
</evidence>
<dbReference type="CDD" id="cd18084">
    <property type="entry name" value="RsmE-like"/>
    <property type="match status" value="1"/>
</dbReference>
<dbReference type="InterPro" id="IPR046886">
    <property type="entry name" value="RsmE_MTase_dom"/>
</dbReference>
<keyword evidence="6 12" id="KW-0698">rRNA processing</keyword>
<dbReference type="EC" id="2.1.1.193" evidence="3 12"/>
<keyword evidence="9 12" id="KW-0949">S-adenosyl-L-methionine</keyword>
<keyword evidence="7 12" id="KW-0489">Methyltransferase</keyword>
<dbReference type="PANTHER" id="PTHR30027:SF3">
    <property type="entry name" value="16S RRNA (URACIL(1498)-N(3))-METHYLTRANSFERASE"/>
    <property type="match status" value="1"/>
</dbReference>
<organism evidence="15 16">
    <name type="scientific">Litoribacillus peritrichatus</name>
    <dbReference type="NCBI Taxonomy" id="718191"/>
    <lineage>
        <taxon>Bacteria</taxon>
        <taxon>Pseudomonadati</taxon>
        <taxon>Pseudomonadota</taxon>
        <taxon>Gammaproteobacteria</taxon>
        <taxon>Oceanospirillales</taxon>
        <taxon>Oceanospirillaceae</taxon>
        <taxon>Litoribacillus</taxon>
    </lineage>
</organism>
<comment type="catalytic activity">
    <reaction evidence="11 12">
        <text>uridine(1498) in 16S rRNA + S-adenosyl-L-methionine = N(3)-methyluridine(1498) in 16S rRNA + S-adenosyl-L-homocysteine + H(+)</text>
        <dbReference type="Rhea" id="RHEA:42920"/>
        <dbReference type="Rhea" id="RHEA-COMP:10283"/>
        <dbReference type="Rhea" id="RHEA-COMP:10284"/>
        <dbReference type="ChEBI" id="CHEBI:15378"/>
        <dbReference type="ChEBI" id="CHEBI:57856"/>
        <dbReference type="ChEBI" id="CHEBI:59789"/>
        <dbReference type="ChEBI" id="CHEBI:65315"/>
        <dbReference type="ChEBI" id="CHEBI:74502"/>
        <dbReference type="EC" id="2.1.1.193"/>
    </reaction>
</comment>
<feature type="domain" description="Ribosomal RNA small subunit methyltransferase E PUA-like" evidence="14">
    <location>
        <begin position="20"/>
        <end position="61"/>
    </location>
</feature>
<keyword evidence="16" id="KW-1185">Reference proteome</keyword>
<evidence type="ECO:0000259" key="14">
    <source>
        <dbReference type="Pfam" id="PF20260"/>
    </source>
</evidence>
<gene>
    <name evidence="15" type="primary">rsmE</name>
    <name evidence="15" type="ORF">GCM10022277_24060</name>
</gene>
<evidence type="ECO:0000256" key="5">
    <source>
        <dbReference type="ARBA" id="ARBA00022490"/>
    </source>
</evidence>
<evidence type="ECO:0000256" key="11">
    <source>
        <dbReference type="ARBA" id="ARBA00047944"/>
    </source>
</evidence>
<evidence type="ECO:0000256" key="6">
    <source>
        <dbReference type="ARBA" id="ARBA00022552"/>
    </source>
</evidence>
<keyword evidence="5 12" id="KW-0963">Cytoplasm</keyword>
<dbReference type="RefSeq" id="WP_344798779.1">
    <property type="nucleotide sequence ID" value="NZ_BAABBN010000007.1"/>
</dbReference>
<dbReference type="NCBIfam" id="TIGR00046">
    <property type="entry name" value="RsmE family RNA methyltransferase"/>
    <property type="match status" value="1"/>
</dbReference>
<reference evidence="16" key="1">
    <citation type="journal article" date="2019" name="Int. J. Syst. Evol. Microbiol.">
        <title>The Global Catalogue of Microorganisms (GCM) 10K type strain sequencing project: providing services to taxonomists for standard genome sequencing and annotation.</title>
        <authorList>
            <consortium name="The Broad Institute Genomics Platform"/>
            <consortium name="The Broad Institute Genome Sequencing Center for Infectious Disease"/>
            <person name="Wu L."/>
            <person name="Ma J."/>
        </authorList>
    </citation>
    <scope>NUCLEOTIDE SEQUENCE [LARGE SCALE GENOMIC DNA]</scope>
    <source>
        <strain evidence="16">JCM 17551</strain>
    </source>
</reference>
<evidence type="ECO:0000256" key="3">
    <source>
        <dbReference type="ARBA" id="ARBA00012328"/>
    </source>
</evidence>
<dbReference type="Gene3D" id="2.40.240.20">
    <property type="entry name" value="Hypothetical PUA domain-like, domain 1"/>
    <property type="match status" value="1"/>
</dbReference>
<dbReference type="InterPro" id="IPR029028">
    <property type="entry name" value="Alpha/beta_knot_MTases"/>
</dbReference>
<accession>A0ABP7MR77</accession>
<feature type="domain" description="Ribosomal RNA small subunit methyltransferase E methyltransferase" evidence="13">
    <location>
        <begin position="75"/>
        <end position="236"/>
    </location>
</feature>
<dbReference type="PANTHER" id="PTHR30027">
    <property type="entry name" value="RIBOSOMAL RNA SMALL SUBUNIT METHYLTRANSFERASE E"/>
    <property type="match status" value="1"/>
</dbReference>
<comment type="function">
    <text evidence="10 12">Specifically methylates the N3 position of the uracil ring of uridine 1498 (m3U1498) in 16S rRNA. Acts on the fully assembled 30S ribosomal subunit.</text>
</comment>
<comment type="similarity">
    <text evidence="2 12">Belongs to the RNA methyltransferase RsmE family.</text>
</comment>
<keyword evidence="8 12" id="KW-0808">Transferase</keyword>
<evidence type="ECO:0000259" key="13">
    <source>
        <dbReference type="Pfam" id="PF04452"/>
    </source>
</evidence>
<evidence type="ECO:0000256" key="7">
    <source>
        <dbReference type="ARBA" id="ARBA00022603"/>
    </source>
</evidence>
<dbReference type="InterPro" id="IPR015947">
    <property type="entry name" value="PUA-like_sf"/>
</dbReference>
<dbReference type="InterPro" id="IPR046887">
    <property type="entry name" value="RsmE_PUA-like"/>
</dbReference>
<dbReference type="Pfam" id="PF20260">
    <property type="entry name" value="PUA_4"/>
    <property type="match status" value="1"/>
</dbReference>
<proteinExistence type="inferred from homology"/>
<dbReference type="NCBIfam" id="NF008692">
    <property type="entry name" value="PRK11713.1-5"/>
    <property type="match status" value="1"/>
</dbReference>
<dbReference type="Pfam" id="PF04452">
    <property type="entry name" value="Methyltrans_RNA"/>
    <property type="match status" value="1"/>
</dbReference>
<dbReference type="PIRSF" id="PIRSF015601">
    <property type="entry name" value="MTase_slr0722"/>
    <property type="match status" value="1"/>
</dbReference>
<sequence>MRIPRIYNKALSHEKNNLMLDAELSHYLGRVLRMKAGQQLYMFDGQGYEVLAEIEEFETKSCVRVAVVDVVENDKESPIYIHLGQSISKGDRMEFTIQKSVELGISEITPIFAERSEVKLKGERLQKKVDHWQSIAASACEQCGRSVVPKVNPPVSLEQWLRLRQEPVRITLHHRATADLRTLEKPLTAALLIGPEGGLSETEIKISEESGFKSITIGPRVLRTETASLTVLSLMQYQWGDL</sequence>
<evidence type="ECO:0000313" key="16">
    <source>
        <dbReference type="Proteomes" id="UP001501565"/>
    </source>
</evidence>
<comment type="caution">
    <text evidence="15">The sequence shown here is derived from an EMBL/GenBank/DDBJ whole genome shotgun (WGS) entry which is preliminary data.</text>
</comment>
<evidence type="ECO:0000256" key="8">
    <source>
        <dbReference type="ARBA" id="ARBA00022679"/>
    </source>
</evidence>
<comment type="subcellular location">
    <subcellularLocation>
        <location evidence="1 12">Cytoplasm</location>
    </subcellularLocation>
</comment>